<dbReference type="InterPro" id="IPR052713">
    <property type="entry name" value="FeoA"/>
</dbReference>
<proteinExistence type="predicted"/>
<keyword evidence="4" id="KW-1185">Reference proteome</keyword>
<dbReference type="InterPro" id="IPR007167">
    <property type="entry name" value="Fe-transptr_FeoA-like"/>
</dbReference>
<evidence type="ECO:0000313" key="3">
    <source>
        <dbReference type="EMBL" id="MCC5467833.1"/>
    </source>
</evidence>
<keyword evidence="1" id="KW-0408">Iron</keyword>
<dbReference type="SMART" id="SM00899">
    <property type="entry name" value="FeoA"/>
    <property type="match status" value="1"/>
</dbReference>
<dbReference type="InterPro" id="IPR008988">
    <property type="entry name" value="Transcriptional_repressor_C"/>
</dbReference>
<evidence type="ECO:0000256" key="1">
    <source>
        <dbReference type="ARBA" id="ARBA00023004"/>
    </source>
</evidence>
<dbReference type="Proteomes" id="UP001165492">
    <property type="component" value="Unassembled WGS sequence"/>
</dbReference>
<dbReference type="Pfam" id="PF04023">
    <property type="entry name" value="FeoA"/>
    <property type="match status" value="1"/>
</dbReference>
<comment type="caution">
    <text evidence="3">The sequence shown here is derived from an EMBL/GenBank/DDBJ whole genome shotgun (WGS) entry which is preliminary data.</text>
</comment>
<dbReference type="RefSeq" id="WP_007955951.1">
    <property type="nucleotide sequence ID" value="NZ_JAJHJB010000041.1"/>
</dbReference>
<dbReference type="EMBL" id="JAJHJB010000041">
    <property type="protein sequence ID" value="MCC5467833.1"/>
    <property type="molecule type" value="Genomic_DNA"/>
</dbReference>
<reference evidence="3" key="1">
    <citation type="submission" date="2021-11" db="EMBL/GenBank/DDBJ databases">
        <title>Description of a new species Pelosinus isolated from the bottom sediments of Lake Baikal.</title>
        <authorList>
            <person name="Zakharyuk A."/>
        </authorList>
    </citation>
    <scope>NUCLEOTIDE SEQUENCE</scope>
    <source>
        <strain evidence="3">Bkl1</strain>
    </source>
</reference>
<name>A0ABS8HXD4_9FIRM</name>
<evidence type="ECO:0000259" key="2">
    <source>
        <dbReference type="SMART" id="SM00899"/>
    </source>
</evidence>
<evidence type="ECO:0000313" key="4">
    <source>
        <dbReference type="Proteomes" id="UP001165492"/>
    </source>
</evidence>
<protein>
    <submittedName>
        <fullName evidence="3">Ferrous iron transport protein A</fullName>
    </submittedName>
</protein>
<gene>
    <name evidence="3" type="ORF">LMF89_21085</name>
</gene>
<feature type="domain" description="Ferrous iron transporter FeoA-like" evidence="2">
    <location>
        <begin position="8"/>
        <end position="80"/>
    </location>
</feature>
<dbReference type="InterPro" id="IPR038157">
    <property type="entry name" value="FeoA_core_dom"/>
</dbReference>
<organism evidence="3 4">
    <name type="scientific">Pelosinus baikalensis</name>
    <dbReference type="NCBI Taxonomy" id="2892015"/>
    <lineage>
        <taxon>Bacteria</taxon>
        <taxon>Bacillati</taxon>
        <taxon>Bacillota</taxon>
        <taxon>Negativicutes</taxon>
        <taxon>Selenomonadales</taxon>
        <taxon>Sporomusaceae</taxon>
        <taxon>Pelosinus</taxon>
    </lineage>
</organism>
<dbReference type="PANTHER" id="PTHR42954:SF2">
    <property type="entry name" value="FE(2+) TRANSPORT PROTEIN A"/>
    <property type="match status" value="1"/>
</dbReference>
<dbReference type="SUPFAM" id="SSF50037">
    <property type="entry name" value="C-terminal domain of transcriptional repressors"/>
    <property type="match status" value="1"/>
</dbReference>
<sequence length="81" mass="8729">MNTALTTIPLSTLGIGSVCQIVSLNLQGLLRRRILDLGMVPGTPVQCIRKSPTGDPVAYMVRDTLIALRSEDASQIHVNPM</sequence>
<accession>A0ABS8HXD4</accession>
<dbReference type="PANTHER" id="PTHR42954">
    <property type="entry name" value="FE(2+) TRANSPORT PROTEIN A"/>
    <property type="match status" value="1"/>
</dbReference>
<dbReference type="Gene3D" id="2.30.30.90">
    <property type="match status" value="1"/>
</dbReference>